<name>A0ABV4SZS9_9ACTN</name>
<dbReference type="Pfam" id="PF13493">
    <property type="entry name" value="DUF4118"/>
    <property type="match status" value="1"/>
</dbReference>
<keyword evidence="2" id="KW-0597">Phosphoprotein</keyword>
<dbReference type="Proteomes" id="UP001571476">
    <property type="component" value="Unassembled WGS sequence"/>
</dbReference>
<keyword evidence="7" id="KW-0067">ATP-binding</keyword>
<evidence type="ECO:0000256" key="9">
    <source>
        <dbReference type="ARBA" id="ARBA00023012"/>
    </source>
</evidence>
<evidence type="ECO:0000259" key="12">
    <source>
        <dbReference type="Pfam" id="PF13493"/>
    </source>
</evidence>
<comment type="subcellular location">
    <subcellularLocation>
        <location evidence="1">Membrane</location>
        <topology evidence="1">Multi-pass membrane protein</topology>
    </subcellularLocation>
</comment>
<evidence type="ECO:0000256" key="7">
    <source>
        <dbReference type="ARBA" id="ARBA00022840"/>
    </source>
</evidence>
<evidence type="ECO:0000313" key="13">
    <source>
        <dbReference type="EMBL" id="MFA3843882.1"/>
    </source>
</evidence>
<evidence type="ECO:0000256" key="8">
    <source>
        <dbReference type="ARBA" id="ARBA00022989"/>
    </source>
</evidence>
<evidence type="ECO:0000256" key="2">
    <source>
        <dbReference type="ARBA" id="ARBA00022553"/>
    </source>
</evidence>
<reference evidence="13 14" key="1">
    <citation type="submission" date="2024-08" db="EMBL/GenBank/DDBJ databases">
        <title>Genome sequence of Streptomyces aureus CACIA-1.46HGO.</title>
        <authorList>
            <person name="Evangelista-Martinez Z."/>
        </authorList>
    </citation>
    <scope>NUCLEOTIDE SEQUENCE [LARGE SCALE GENOMIC DNA]</scope>
    <source>
        <strain evidence="13 14">CACIA-1.46HGO</strain>
    </source>
</reference>
<dbReference type="InterPro" id="IPR025201">
    <property type="entry name" value="KdpD_TM"/>
</dbReference>
<evidence type="ECO:0000256" key="10">
    <source>
        <dbReference type="ARBA" id="ARBA00023136"/>
    </source>
</evidence>
<keyword evidence="8 11" id="KW-1133">Transmembrane helix</keyword>
<keyword evidence="14" id="KW-1185">Reference proteome</keyword>
<keyword evidence="10 11" id="KW-0472">Membrane</keyword>
<sequence length="257" mass="27299">MNARGDGMMTGYRLRDRLALVAGLAGPFLVALALVPFRTGLSQTNAALVLVVVVVAIAALGSRPAGALAALSAAAWFDFFLTRPYQTFDINASDDIETAVLLLIVGLIVSLLAARARSLEVITVTDAGYLARIHETADLAHSANSSDTVVDHVRHQLTELLGLRACRFEYGTLMGQPPRLQPDGSVAVGRKRWDVDSRGWPEGETELRTYGNGHYLGRFMLTPGPGPVPPLQARLVAVTLADQTGAALDTAGPMKDG</sequence>
<evidence type="ECO:0000313" key="14">
    <source>
        <dbReference type="Proteomes" id="UP001571476"/>
    </source>
</evidence>
<evidence type="ECO:0000256" key="3">
    <source>
        <dbReference type="ARBA" id="ARBA00022679"/>
    </source>
</evidence>
<accession>A0ABV4SZS9</accession>
<protein>
    <submittedName>
        <fullName evidence="13">DUF4118 domain-containing protein</fullName>
    </submittedName>
</protein>
<dbReference type="InterPro" id="IPR038318">
    <property type="entry name" value="KdpD_sf"/>
</dbReference>
<evidence type="ECO:0000256" key="1">
    <source>
        <dbReference type="ARBA" id="ARBA00004141"/>
    </source>
</evidence>
<feature type="transmembrane region" description="Helical" evidence="11">
    <location>
        <begin position="98"/>
        <end position="114"/>
    </location>
</feature>
<evidence type="ECO:0000256" key="11">
    <source>
        <dbReference type="SAM" id="Phobius"/>
    </source>
</evidence>
<feature type="transmembrane region" description="Helical" evidence="11">
    <location>
        <begin position="43"/>
        <end position="60"/>
    </location>
</feature>
<evidence type="ECO:0000256" key="5">
    <source>
        <dbReference type="ARBA" id="ARBA00022741"/>
    </source>
</evidence>
<proteinExistence type="predicted"/>
<dbReference type="EMBL" id="JBGOSP010000088">
    <property type="protein sequence ID" value="MFA3843882.1"/>
    <property type="molecule type" value="Genomic_DNA"/>
</dbReference>
<evidence type="ECO:0000256" key="6">
    <source>
        <dbReference type="ARBA" id="ARBA00022777"/>
    </source>
</evidence>
<keyword evidence="6" id="KW-0418">Kinase</keyword>
<gene>
    <name evidence="13" type="ORF">ACEG43_48815</name>
</gene>
<organism evidence="13 14">
    <name type="scientific">Streptomyces aureus</name>
    <dbReference type="NCBI Taxonomy" id="193461"/>
    <lineage>
        <taxon>Bacteria</taxon>
        <taxon>Bacillati</taxon>
        <taxon>Actinomycetota</taxon>
        <taxon>Actinomycetes</taxon>
        <taxon>Kitasatosporales</taxon>
        <taxon>Streptomycetaceae</taxon>
        <taxon>Streptomyces</taxon>
    </lineage>
</organism>
<evidence type="ECO:0000256" key="4">
    <source>
        <dbReference type="ARBA" id="ARBA00022692"/>
    </source>
</evidence>
<dbReference type="RefSeq" id="WP_372567660.1">
    <property type="nucleotide sequence ID" value="NZ_JBGOSP010000088.1"/>
</dbReference>
<keyword evidence="4 11" id="KW-0812">Transmembrane</keyword>
<keyword evidence="5" id="KW-0547">Nucleotide-binding</keyword>
<keyword evidence="3" id="KW-0808">Transferase</keyword>
<keyword evidence="9" id="KW-0902">Two-component regulatory system</keyword>
<comment type="caution">
    <text evidence="13">The sequence shown here is derived from an EMBL/GenBank/DDBJ whole genome shotgun (WGS) entry which is preliminary data.</text>
</comment>
<dbReference type="Gene3D" id="1.20.120.620">
    <property type="entry name" value="Backbone structure of the membrane domain of e. Coli histidine kinase receptor kdpd"/>
    <property type="match status" value="1"/>
</dbReference>
<feature type="domain" description="Sensor protein KdpD transmembrane" evidence="12">
    <location>
        <begin position="22"/>
        <end position="118"/>
    </location>
</feature>